<reference evidence="2" key="1">
    <citation type="journal article" date="2009" name="Rice">
        <title>De Novo Next Generation Sequencing of Plant Genomes.</title>
        <authorList>
            <person name="Rounsley S."/>
            <person name="Marri P.R."/>
            <person name="Yu Y."/>
            <person name="He R."/>
            <person name="Sisneros N."/>
            <person name="Goicoechea J.L."/>
            <person name="Lee S.J."/>
            <person name="Angelova A."/>
            <person name="Kudrna D."/>
            <person name="Luo M."/>
            <person name="Affourtit J."/>
            <person name="Desany B."/>
            <person name="Knight J."/>
            <person name="Niazi F."/>
            <person name="Egholm M."/>
            <person name="Wing R.A."/>
        </authorList>
    </citation>
    <scope>NUCLEOTIDE SEQUENCE [LARGE SCALE GENOMIC DNA]</scope>
    <source>
        <strain evidence="2">cv. IRGC 105608</strain>
    </source>
</reference>
<evidence type="ECO:0000313" key="3">
    <source>
        <dbReference type="Proteomes" id="UP000026960"/>
    </source>
</evidence>
<feature type="domain" description="F-box/LRR-repeat protein 15/At3g58940/PEG3-like LRR" evidence="1">
    <location>
        <begin position="6"/>
        <end position="101"/>
    </location>
</feature>
<dbReference type="InterPro" id="IPR055411">
    <property type="entry name" value="LRR_FXL15/At3g58940/PEG3-like"/>
</dbReference>
<evidence type="ECO:0000259" key="1">
    <source>
        <dbReference type="Pfam" id="PF24758"/>
    </source>
</evidence>
<reference evidence="2" key="2">
    <citation type="submission" date="2015-03" db="UniProtKB">
        <authorList>
            <consortium name="EnsemblPlants"/>
        </authorList>
    </citation>
    <scope>IDENTIFICATION</scope>
</reference>
<name>A0A0D3GPK1_9ORYZ</name>
<dbReference type="HOGENOM" id="CLU_2007603_0_0_1"/>
<dbReference type="AlphaFoldDB" id="A0A0D3GPK1"/>
<dbReference type="Pfam" id="PF24758">
    <property type="entry name" value="LRR_At5g56370"/>
    <property type="match status" value="1"/>
</dbReference>
<dbReference type="EnsemblPlants" id="OBART07G10060.1">
    <property type="protein sequence ID" value="OBART07G10060.1"/>
    <property type="gene ID" value="OBART07G10060"/>
</dbReference>
<proteinExistence type="predicted"/>
<dbReference type="Proteomes" id="UP000026960">
    <property type="component" value="Chromosome 7"/>
</dbReference>
<sequence>MATKYITLAEVALHAIIIACPLLETLLLEHIYGFHCFRISSPRLRASRNSGYSVANESANPGCPLSQMIAISCPCLSHFSGVASKLEIMGWLGISMLKLGIIEIQLYSEVYAIMKIRIEDRRSV</sequence>
<protein>
    <recommendedName>
        <fullName evidence="1">F-box/LRR-repeat protein 15/At3g58940/PEG3-like LRR domain-containing protein</fullName>
    </recommendedName>
</protein>
<organism evidence="2">
    <name type="scientific">Oryza barthii</name>
    <dbReference type="NCBI Taxonomy" id="65489"/>
    <lineage>
        <taxon>Eukaryota</taxon>
        <taxon>Viridiplantae</taxon>
        <taxon>Streptophyta</taxon>
        <taxon>Embryophyta</taxon>
        <taxon>Tracheophyta</taxon>
        <taxon>Spermatophyta</taxon>
        <taxon>Magnoliopsida</taxon>
        <taxon>Liliopsida</taxon>
        <taxon>Poales</taxon>
        <taxon>Poaceae</taxon>
        <taxon>BOP clade</taxon>
        <taxon>Oryzoideae</taxon>
        <taxon>Oryzeae</taxon>
        <taxon>Oryzinae</taxon>
        <taxon>Oryza</taxon>
    </lineage>
</organism>
<keyword evidence="3" id="KW-1185">Reference proteome</keyword>
<dbReference type="PaxDb" id="65489-OBART07G10060.1"/>
<dbReference type="Gramene" id="OBART07G10060.1">
    <property type="protein sequence ID" value="OBART07G10060.1"/>
    <property type="gene ID" value="OBART07G10060"/>
</dbReference>
<evidence type="ECO:0000313" key="2">
    <source>
        <dbReference type="EnsemblPlants" id="OBART07G10060.1"/>
    </source>
</evidence>
<accession>A0A0D3GPK1</accession>